<protein>
    <submittedName>
        <fullName evidence="5">Uncharacterized protein</fullName>
    </submittedName>
</protein>
<reference evidence="5 6" key="1">
    <citation type="submission" date="2022-12" db="EMBL/GenBank/DDBJ databases">
        <title>Chromosome-level genome of Tegillarca granosa.</title>
        <authorList>
            <person name="Kim J."/>
        </authorList>
    </citation>
    <scope>NUCLEOTIDE SEQUENCE [LARGE SCALE GENOMIC DNA]</scope>
    <source>
        <strain evidence="5">Teg-2019</strain>
        <tissue evidence="5">Adductor muscle</tissue>
    </source>
</reference>
<evidence type="ECO:0000313" key="5">
    <source>
        <dbReference type="EMBL" id="KAJ8308261.1"/>
    </source>
</evidence>
<organism evidence="5 6">
    <name type="scientific">Tegillarca granosa</name>
    <name type="common">Malaysian cockle</name>
    <name type="synonym">Anadara granosa</name>
    <dbReference type="NCBI Taxonomy" id="220873"/>
    <lineage>
        <taxon>Eukaryota</taxon>
        <taxon>Metazoa</taxon>
        <taxon>Spiralia</taxon>
        <taxon>Lophotrochozoa</taxon>
        <taxon>Mollusca</taxon>
        <taxon>Bivalvia</taxon>
        <taxon>Autobranchia</taxon>
        <taxon>Pteriomorphia</taxon>
        <taxon>Arcoida</taxon>
        <taxon>Arcoidea</taxon>
        <taxon>Arcidae</taxon>
        <taxon>Tegillarca</taxon>
    </lineage>
</organism>
<evidence type="ECO:0000256" key="2">
    <source>
        <dbReference type="ARBA" id="ARBA00008712"/>
    </source>
</evidence>
<dbReference type="EMBL" id="JARBDR010000657">
    <property type="protein sequence ID" value="KAJ8308261.1"/>
    <property type="molecule type" value="Genomic_DNA"/>
</dbReference>
<dbReference type="PANTHER" id="PTHR15040">
    <property type="entry name" value="DERMATOPONTIN-RELATED"/>
    <property type="match status" value="1"/>
</dbReference>
<sequence>MLFEEAFRVGYLNRFDPILSFNCQSNEVISGMFSIHSNRHEDRRFKVKCCKVTGRTLKYCYQTPFVNNYDGYLDYFVWPNHYLHGLASQHNNHRDIITPKVIETGDSNLLFAEHSIESSGRYDNISK</sequence>
<comment type="subcellular location">
    <subcellularLocation>
        <location evidence="1">Secreted</location>
    </subcellularLocation>
</comment>
<proteinExistence type="inferred from homology"/>
<keyword evidence="3" id="KW-0964">Secreted</keyword>
<comment type="similarity">
    <text evidence="2">Belongs to the dermatopontin family.</text>
</comment>
<evidence type="ECO:0000313" key="6">
    <source>
        <dbReference type="Proteomes" id="UP001217089"/>
    </source>
</evidence>
<evidence type="ECO:0000256" key="4">
    <source>
        <dbReference type="ARBA" id="ARBA00023157"/>
    </source>
</evidence>
<evidence type="ECO:0000256" key="3">
    <source>
        <dbReference type="ARBA" id="ARBA00022525"/>
    </source>
</evidence>
<dbReference type="PANTHER" id="PTHR15040:SF1">
    <property type="entry name" value="DERMATOPONTIN-LIKE ISOFORM X1"/>
    <property type="match status" value="1"/>
</dbReference>
<dbReference type="Proteomes" id="UP001217089">
    <property type="component" value="Unassembled WGS sequence"/>
</dbReference>
<comment type="caution">
    <text evidence="5">The sequence shown here is derived from an EMBL/GenBank/DDBJ whole genome shotgun (WGS) entry which is preliminary data.</text>
</comment>
<dbReference type="Pfam" id="PF14704">
    <property type="entry name" value="DERM"/>
    <property type="match status" value="1"/>
</dbReference>
<name>A0ABQ9EWB8_TEGGR</name>
<evidence type="ECO:0000256" key="1">
    <source>
        <dbReference type="ARBA" id="ARBA00004613"/>
    </source>
</evidence>
<accession>A0ABQ9EWB8</accession>
<keyword evidence="4" id="KW-1015">Disulfide bond</keyword>
<dbReference type="InterPro" id="IPR026645">
    <property type="entry name" value="Dermatopontin"/>
</dbReference>
<keyword evidence="6" id="KW-1185">Reference proteome</keyword>
<gene>
    <name evidence="5" type="ORF">KUTeg_013135</name>
</gene>